<evidence type="ECO:0008006" key="3">
    <source>
        <dbReference type="Google" id="ProtNLM"/>
    </source>
</evidence>
<name>A0A840YDW3_9SPHN</name>
<reference evidence="1 2" key="1">
    <citation type="submission" date="2020-08" db="EMBL/GenBank/DDBJ databases">
        <title>Genomic Encyclopedia of Type Strains, Phase IV (KMG-IV): sequencing the most valuable type-strain genomes for metagenomic binning, comparative biology and taxonomic classification.</title>
        <authorList>
            <person name="Goeker M."/>
        </authorList>
    </citation>
    <scope>NUCLEOTIDE SEQUENCE [LARGE SCALE GENOMIC DNA]</scope>
    <source>
        <strain evidence="1 2">DSM 26736</strain>
    </source>
</reference>
<dbReference type="Proteomes" id="UP000527143">
    <property type="component" value="Unassembled WGS sequence"/>
</dbReference>
<proteinExistence type="predicted"/>
<comment type="caution">
    <text evidence="1">The sequence shown here is derived from an EMBL/GenBank/DDBJ whole genome shotgun (WGS) entry which is preliminary data.</text>
</comment>
<dbReference type="RefSeq" id="WP_184086461.1">
    <property type="nucleotide sequence ID" value="NZ_JACIJF010000004.1"/>
</dbReference>
<protein>
    <recommendedName>
        <fullName evidence="3">DUF4167 domain-containing protein</fullName>
    </recommendedName>
</protein>
<evidence type="ECO:0000313" key="1">
    <source>
        <dbReference type="EMBL" id="MBB5710475.1"/>
    </source>
</evidence>
<dbReference type="EMBL" id="JACIJF010000004">
    <property type="protein sequence ID" value="MBB5710475.1"/>
    <property type="molecule type" value="Genomic_DNA"/>
</dbReference>
<dbReference type="AlphaFoldDB" id="A0A840YDW3"/>
<sequence length="64" mass="7003">MATQQDDYFYDRAEAELKMAQTAAHPAAVRAHYLLAGHYLDRFYGGPDESADGISPVPKASSND</sequence>
<gene>
    <name evidence="1" type="ORF">FHT02_001706</name>
</gene>
<evidence type="ECO:0000313" key="2">
    <source>
        <dbReference type="Proteomes" id="UP000527143"/>
    </source>
</evidence>
<accession>A0A840YDW3</accession>
<organism evidence="1 2">
    <name type="scientific">Sphingomonas xinjiangensis</name>
    <dbReference type="NCBI Taxonomy" id="643568"/>
    <lineage>
        <taxon>Bacteria</taxon>
        <taxon>Pseudomonadati</taxon>
        <taxon>Pseudomonadota</taxon>
        <taxon>Alphaproteobacteria</taxon>
        <taxon>Sphingomonadales</taxon>
        <taxon>Sphingomonadaceae</taxon>
        <taxon>Sphingomonas</taxon>
    </lineage>
</organism>
<keyword evidence="2" id="KW-1185">Reference proteome</keyword>